<feature type="transmembrane region" description="Helical" evidence="1">
    <location>
        <begin position="17"/>
        <end position="35"/>
    </location>
</feature>
<dbReference type="InterPro" id="IPR008523">
    <property type="entry name" value="DUF805"/>
</dbReference>
<keyword evidence="1" id="KW-1133">Transmembrane helix</keyword>
<accession>A0ABT4KUK5</accession>
<proteinExistence type="predicted"/>
<dbReference type="Pfam" id="PF05656">
    <property type="entry name" value="DUF805"/>
    <property type="match status" value="1"/>
</dbReference>
<gene>
    <name evidence="2" type="ORF">O0931_04850</name>
</gene>
<comment type="caution">
    <text evidence="2">The sequence shown here is derived from an EMBL/GenBank/DDBJ whole genome shotgun (WGS) entry which is preliminary data.</text>
</comment>
<keyword evidence="3" id="KW-1185">Reference proteome</keyword>
<keyword evidence="1" id="KW-0812">Transmembrane</keyword>
<keyword evidence="1" id="KW-0472">Membrane</keyword>
<dbReference type="EMBL" id="JAPWGL010000001">
    <property type="protein sequence ID" value="MCZ4222619.1"/>
    <property type="molecule type" value="Genomic_DNA"/>
</dbReference>
<evidence type="ECO:0000313" key="3">
    <source>
        <dbReference type="Proteomes" id="UP001144341"/>
    </source>
</evidence>
<evidence type="ECO:0000313" key="2">
    <source>
        <dbReference type="EMBL" id="MCZ4222619.1"/>
    </source>
</evidence>
<protein>
    <submittedName>
        <fullName evidence="2">DUF805 domain-containing protein</fullName>
    </submittedName>
</protein>
<reference evidence="2" key="1">
    <citation type="submission" date="2022-12" db="EMBL/GenBank/DDBJ databases">
        <title>Genome sequence of SJ11.</title>
        <authorList>
            <person name="Woo H."/>
        </authorList>
    </citation>
    <scope>NUCLEOTIDE SEQUENCE</scope>
    <source>
        <strain evidence="2">SJ11</strain>
    </source>
</reference>
<name>A0ABT4KUK5_9SPHI</name>
<dbReference type="Proteomes" id="UP001144341">
    <property type="component" value="Unassembled WGS sequence"/>
</dbReference>
<evidence type="ECO:0000256" key="1">
    <source>
        <dbReference type="SAM" id="Phobius"/>
    </source>
</evidence>
<sequence length="140" mass="16102">MFKDPFSFYGRIRRTEFGLTYVFYLICYFFVIIFSEKGVEWIGVILLLPFYLMVSQGAKRCHDLGKSGWWQLIPFYGLVMLFGSGDYGQNEYGDNPKGEGNVYENPFGYDVKTGKMIEPELQVLPVESKDMENSSNPPVS</sequence>
<dbReference type="RefSeq" id="WP_269414419.1">
    <property type="nucleotide sequence ID" value="NZ_JAPWGL010000001.1"/>
</dbReference>
<organism evidence="2 3">
    <name type="scientific">Pedobacter rhodius</name>
    <dbReference type="NCBI Taxonomy" id="3004098"/>
    <lineage>
        <taxon>Bacteria</taxon>
        <taxon>Pseudomonadati</taxon>
        <taxon>Bacteroidota</taxon>
        <taxon>Sphingobacteriia</taxon>
        <taxon>Sphingobacteriales</taxon>
        <taxon>Sphingobacteriaceae</taxon>
        <taxon>Pedobacter</taxon>
    </lineage>
</organism>
<dbReference type="PANTHER" id="PTHR34980">
    <property type="entry name" value="INNER MEMBRANE PROTEIN-RELATED-RELATED"/>
    <property type="match status" value="1"/>
</dbReference>
<feature type="transmembrane region" description="Helical" evidence="1">
    <location>
        <begin position="41"/>
        <end position="58"/>
    </location>
</feature>
<dbReference type="PANTHER" id="PTHR34980:SF3">
    <property type="entry name" value="BLR8105 PROTEIN"/>
    <property type="match status" value="1"/>
</dbReference>